<feature type="compositionally biased region" description="Basic and acidic residues" evidence="1">
    <location>
        <begin position="87"/>
        <end position="97"/>
    </location>
</feature>
<gene>
    <name evidence="3" type="ORF">EAE98_012442</name>
</gene>
<sequence length="133" mass="15258">MPAVTSIICAGNRSEVGEYCNPNIDWVTLLRSFLLPFTTVGLIVVFIHSLDWIVTAIETCLENRKKKQEAAKREYQPLLNPPNLQGAHEEIHERQGEDISIDEFQGEQEKGITERYQRLPIEMRQTNYGTITI</sequence>
<feature type="region of interest" description="Disordered" evidence="1">
    <location>
        <begin position="71"/>
        <end position="104"/>
    </location>
</feature>
<keyword evidence="4" id="KW-1185">Reference proteome</keyword>
<keyword evidence="2" id="KW-1133">Transmembrane helix</keyword>
<dbReference type="Proteomes" id="UP000783213">
    <property type="component" value="Unassembled WGS sequence"/>
</dbReference>
<name>A0ABQ7I2Z4_9HELO</name>
<dbReference type="RefSeq" id="XP_038803575.1">
    <property type="nucleotide sequence ID" value="XM_038960067.1"/>
</dbReference>
<evidence type="ECO:0000313" key="4">
    <source>
        <dbReference type="Proteomes" id="UP000783213"/>
    </source>
</evidence>
<proteinExistence type="predicted"/>
<comment type="caution">
    <text evidence="3">The sequence shown here is derived from an EMBL/GenBank/DDBJ whole genome shotgun (WGS) entry which is preliminary data.</text>
</comment>
<dbReference type="GeneID" id="62239213"/>
<organism evidence="3 4">
    <name type="scientific">Botrytis deweyae</name>
    <dbReference type="NCBI Taxonomy" id="2478750"/>
    <lineage>
        <taxon>Eukaryota</taxon>
        <taxon>Fungi</taxon>
        <taxon>Dikarya</taxon>
        <taxon>Ascomycota</taxon>
        <taxon>Pezizomycotina</taxon>
        <taxon>Leotiomycetes</taxon>
        <taxon>Helotiales</taxon>
        <taxon>Sclerotiniaceae</taxon>
        <taxon>Botrytis</taxon>
    </lineage>
</organism>
<dbReference type="EMBL" id="RCSX01000067">
    <property type="protein sequence ID" value="KAF7908884.1"/>
    <property type="molecule type" value="Genomic_DNA"/>
</dbReference>
<protein>
    <submittedName>
        <fullName evidence="3">Uncharacterized protein</fullName>
    </submittedName>
</protein>
<accession>A0ABQ7I2Z4</accession>
<evidence type="ECO:0000313" key="3">
    <source>
        <dbReference type="EMBL" id="KAF7908884.1"/>
    </source>
</evidence>
<feature type="transmembrane region" description="Helical" evidence="2">
    <location>
        <begin position="33"/>
        <end position="57"/>
    </location>
</feature>
<reference evidence="3 4" key="1">
    <citation type="journal article" date="2020" name="Genome Biol. Evol.">
        <title>Comparative genomics of Sclerotiniaceae.</title>
        <authorList>
            <person name="Valero Jimenez C.A."/>
            <person name="Steentjes M."/>
            <person name="Scholten O.E."/>
            <person name="Van Kan J.A.L."/>
        </authorList>
    </citation>
    <scope>NUCLEOTIDE SEQUENCE [LARGE SCALE GENOMIC DNA]</scope>
    <source>
        <strain evidence="3 4">B1</strain>
    </source>
</reference>
<evidence type="ECO:0000256" key="2">
    <source>
        <dbReference type="SAM" id="Phobius"/>
    </source>
</evidence>
<keyword evidence="2" id="KW-0472">Membrane</keyword>
<keyword evidence="2" id="KW-0812">Transmembrane</keyword>
<evidence type="ECO:0000256" key="1">
    <source>
        <dbReference type="SAM" id="MobiDB-lite"/>
    </source>
</evidence>